<accession>A0A9D4XMF7</accession>
<gene>
    <name evidence="1" type="ORF">KIW84_045936</name>
</gene>
<dbReference type="Proteomes" id="UP001058974">
    <property type="component" value="Chromosome 4"/>
</dbReference>
<evidence type="ECO:0000313" key="2">
    <source>
        <dbReference type="Proteomes" id="UP001058974"/>
    </source>
</evidence>
<proteinExistence type="predicted"/>
<sequence>MVVLNVVLNNLPIYMLSFFKDPRFIFDGIIKLYRAFLWGGGDVDRKNNRVSWDRVYMANEDGGLRVKHYENFNNAMISVGVFGNVKRHSLGGGVTDELSNVNLNLDVSLLEDLRLFWKARVPNDVKFFGWSSLSTSYQQGKNLQEGVMAQVGSLIAKWFGLKKLVDAGSIQSYLQ</sequence>
<protein>
    <submittedName>
        <fullName evidence="1">Uncharacterized protein</fullName>
    </submittedName>
</protein>
<dbReference type="Gramene" id="Psat04G0593600-T1">
    <property type="protein sequence ID" value="KAI5422704.1"/>
    <property type="gene ID" value="KIW84_045936"/>
</dbReference>
<name>A0A9D4XMF7_PEA</name>
<comment type="caution">
    <text evidence="1">The sequence shown here is derived from an EMBL/GenBank/DDBJ whole genome shotgun (WGS) entry which is preliminary data.</text>
</comment>
<keyword evidence="2" id="KW-1185">Reference proteome</keyword>
<evidence type="ECO:0000313" key="1">
    <source>
        <dbReference type="EMBL" id="KAI5422704.1"/>
    </source>
</evidence>
<organism evidence="1 2">
    <name type="scientific">Pisum sativum</name>
    <name type="common">Garden pea</name>
    <name type="synonym">Lathyrus oleraceus</name>
    <dbReference type="NCBI Taxonomy" id="3888"/>
    <lineage>
        <taxon>Eukaryota</taxon>
        <taxon>Viridiplantae</taxon>
        <taxon>Streptophyta</taxon>
        <taxon>Embryophyta</taxon>
        <taxon>Tracheophyta</taxon>
        <taxon>Spermatophyta</taxon>
        <taxon>Magnoliopsida</taxon>
        <taxon>eudicotyledons</taxon>
        <taxon>Gunneridae</taxon>
        <taxon>Pentapetalae</taxon>
        <taxon>rosids</taxon>
        <taxon>fabids</taxon>
        <taxon>Fabales</taxon>
        <taxon>Fabaceae</taxon>
        <taxon>Papilionoideae</taxon>
        <taxon>50 kb inversion clade</taxon>
        <taxon>NPAAA clade</taxon>
        <taxon>Hologalegina</taxon>
        <taxon>IRL clade</taxon>
        <taxon>Fabeae</taxon>
        <taxon>Lathyrus</taxon>
    </lineage>
</organism>
<dbReference type="AlphaFoldDB" id="A0A9D4XMF7"/>
<dbReference type="EMBL" id="JAMSHJ010000004">
    <property type="protein sequence ID" value="KAI5422704.1"/>
    <property type="molecule type" value="Genomic_DNA"/>
</dbReference>
<reference evidence="1 2" key="1">
    <citation type="journal article" date="2022" name="Nat. Genet.">
        <title>Improved pea reference genome and pan-genome highlight genomic features and evolutionary characteristics.</title>
        <authorList>
            <person name="Yang T."/>
            <person name="Liu R."/>
            <person name="Luo Y."/>
            <person name="Hu S."/>
            <person name="Wang D."/>
            <person name="Wang C."/>
            <person name="Pandey M.K."/>
            <person name="Ge S."/>
            <person name="Xu Q."/>
            <person name="Li N."/>
            <person name="Li G."/>
            <person name="Huang Y."/>
            <person name="Saxena R.K."/>
            <person name="Ji Y."/>
            <person name="Li M."/>
            <person name="Yan X."/>
            <person name="He Y."/>
            <person name="Liu Y."/>
            <person name="Wang X."/>
            <person name="Xiang C."/>
            <person name="Varshney R.K."/>
            <person name="Ding H."/>
            <person name="Gao S."/>
            <person name="Zong X."/>
        </authorList>
    </citation>
    <scope>NUCLEOTIDE SEQUENCE [LARGE SCALE GENOMIC DNA]</scope>
    <source>
        <strain evidence="1 2">cv. Zhongwan 6</strain>
    </source>
</reference>